<dbReference type="Pfam" id="PF06196">
    <property type="entry name" value="DUF997"/>
    <property type="match status" value="1"/>
</dbReference>
<comment type="caution">
    <text evidence="2">The sequence shown here is derived from an EMBL/GenBank/DDBJ whole genome shotgun (WGS) entry which is preliminary data.</text>
</comment>
<dbReference type="RefSeq" id="WP_132501570.1">
    <property type="nucleotide sequence ID" value="NZ_LVXA01000001.1"/>
</dbReference>
<evidence type="ECO:0000313" key="3">
    <source>
        <dbReference type="Proteomes" id="UP000295537"/>
    </source>
</evidence>
<feature type="transmembrane region" description="Helical" evidence="1">
    <location>
        <begin position="43"/>
        <end position="64"/>
    </location>
</feature>
<dbReference type="PANTHER" id="PTHR39174:SF1">
    <property type="entry name" value="INNER MEMBRANE PROTEIN"/>
    <property type="match status" value="1"/>
</dbReference>
<keyword evidence="3" id="KW-1185">Reference proteome</keyword>
<keyword evidence="1" id="KW-0812">Transmembrane</keyword>
<feature type="transmembrane region" description="Helical" evidence="1">
    <location>
        <begin position="12"/>
        <end position="31"/>
    </location>
</feature>
<dbReference type="OrthoDB" id="7062456at2"/>
<dbReference type="InterPro" id="IPR010398">
    <property type="entry name" value="DUF997"/>
</dbReference>
<dbReference type="EMBL" id="SLXJ01000009">
    <property type="protein sequence ID" value="TCP16811.1"/>
    <property type="molecule type" value="Genomic_DNA"/>
</dbReference>
<gene>
    <name evidence="2" type="ORF">EV693_10926</name>
</gene>
<name>A0A4R2N7A9_9PAST</name>
<evidence type="ECO:0000256" key="1">
    <source>
        <dbReference type="SAM" id="Phobius"/>
    </source>
</evidence>
<evidence type="ECO:0000313" key="2">
    <source>
        <dbReference type="EMBL" id="TCP16811.1"/>
    </source>
</evidence>
<keyword evidence="1" id="KW-1133">Transmembrane helix</keyword>
<proteinExistence type="predicted"/>
<accession>A0A4R2N7A9</accession>
<sequence>MSNLPQIMREVRWALWLTLIYILGWIGFAYFSPSGRGYLGFPLWFEFACIYFPLLFVLCISIVIKKVYKDINLEGKEENVDE</sequence>
<organism evidence="2 3">
    <name type="scientific">Nicoletella semolina</name>
    <dbReference type="NCBI Taxonomy" id="271160"/>
    <lineage>
        <taxon>Bacteria</taxon>
        <taxon>Pseudomonadati</taxon>
        <taxon>Pseudomonadota</taxon>
        <taxon>Gammaproteobacteria</taxon>
        <taxon>Pasteurellales</taxon>
        <taxon>Pasteurellaceae</taxon>
        <taxon>Nicoletella</taxon>
    </lineage>
</organism>
<reference evidence="2 3" key="1">
    <citation type="submission" date="2019-03" db="EMBL/GenBank/DDBJ databases">
        <title>Genomic Encyclopedia of Type Strains, Phase IV (KMG-IV): sequencing the most valuable type-strain genomes for metagenomic binning, comparative biology and taxonomic classification.</title>
        <authorList>
            <person name="Goeker M."/>
        </authorList>
    </citation>
    <scope>NUCLEOTIDE SEQUENCE [LARGE SCALE GENOMIC DNA]</scope>
    <source>
        <strain evidence="2 3">DSM 16380</strain>
    </source>
</reference>
<protein>
    <submittedName>
        <fullName evidence="2">Putative membrane protein YhdT</fullName>
    </submittedName>
</protein>
<keyword evidence="1" id="KW-0472">Membrane</keyword>
<dbReference type="PANTHER" id="PTHR39174">
    <property type="entry name" value="INNER MEMBRANE PROTEIN-RELATED"/>
    <property type="match status" value="1"/>
</dbReference>
<dbReference type="AlphaFoldDB" id="A0A4R2N7A9"/>
<dbReference type="Proteomes" id="UP000295537">
    <property type="component" value="Unassembled WGS sequence"/>
</dbReference>